<proteinExistence type="predicted"/>
<feature type="compositionally biased region" description="Polar residues" evidence="1">
    <location>
        <begin position="15"/>
        <end position="36"/>
    </location>
</feature>
<comment type="caution">
    <text evidence="2">The sequence shown here is derived from an EMBL/GenBank/DDBJ whole genome shotgun (WGS) entry which is preliminary data.</text>
</comment>
<accession>A0AA44WNT3</accession>
<evidence type="ECO:0000313" key="2">
    <source>
        <dbReference type="EMBL" id="PNH34177.1"/>
    </source>
</evidence>
<evidence type="ECO:0000256" key="1">
    <source>
        <dbReference type="SAM" id="MobiDB-lite"/>
    </source>
</evidence>
<dbReference type="AlphaFoldDB" id="A0AA44WNT3"/>
<dbReference type="Proteomes" id="UP000236305">
    <property type="component" value="Unassembled WGS sequence"/>
</dbReference>
<feature type="region of interest" description="Disordered" evidence="1">
    <location>
        <begin position="15"/>
        <end position="48"/>
    </location>
</feature>
<reference evidence="2 3" key="1">
    <citation type="submission" date="2017-12" db="EMBL/GenBank/DDBJ databases">
        <title>Comparative genomics yields insights into virulence evolution of Verticillium dahliae.</title>
        <authorList>
            <person name="Fan R."/>
            <person name="Armitage A.D."/>
            <person name="Cascant-Lopez E."/>
            <person name="Sobczyk M."/>
            <person name="Cockerton H.M."/>
            <person name="Harrison R.J."/>
        </authorList>
    </citation>
    <scope>NUCLEOTIDE SEQUENCE [LARGE SCALE GENOMIC DNA]</scope>
    <source>
        <strain evidence="2 3">12008</strain>
    </source>
</reference>
<organism evidence="2 3">
    <name type="scientific">Verticillium dahliae</name>
    <name type="common">Verticillium wilt</name>
    <dbReference type="NCBI Taxonomy" id="27337"/>
    <lineage>
        <taxon>Eukaryota</taxon>
        <taxon>Fungi</taxon>
        <taxon>Dikarya</taxon>
        <taxon>Ascomycota</taxon>
        <taxon>Pezizomycotina</taxon>
        <taxon>Sordariomycetes</taxon>
        <taxon>Hypocreomycetidae</taxon>
        <taxon>Glomerellales</taxon>
        <taxon>Plectosphaerellaceae</taxon>
        <taxon>Verticillium</taxon>
    </lineage>
</organism>
<name>A0AA44WNT3_VERDA</name>
<gene>
    <name evidence="2" type="ORF">BJF96_g2526</name>
</gene>
<evidence type="ECO:0000313" key="3">
    <source>
        <dbReference type="Proteomes" id="UP000236305"/>
    </source>
</evidence>
<dbReference type="EMBL" id="MPSH01000006">
    <property type="protein sequence ID" value="PNH34177.1"/>
    <property type="molecule type" value="Genomic_DNA"/>
</dbReference>
<sequence length="79" mass="7989">MTVPSRLALMTASCGVTPQPQNTGTFSSSPATSPNGRPSMVNGASPHCGTLTSLMPSLSSASLQKLWDDGGRSHSIASA</sequence>
<protein>
    <submittedName>
        <fullName evidence="2">Uncharacterized protein</fullName>
    </submittedName>
</protein>